<dbReference type="GO" id="GO:0016747">
    <property type="term" value="F:acyltransferase activity, transferring groups other than amino-acyl groups"/>
    <property type="evidence" value="ECO:0007669"/>
    <property type="project" value="InterPro"/>
</dbReference>
<dbReference type="InterPro" id="IPR000182">
    <property type="entry name" value="GNAT_dom"/>
</dbReference>
<evidence type="ECO:0000313" key="4">
    <source>
        <dbReference type="EMBL" id="MBP0727346.1"/>
    </source>
</evidence>
<dbReference type="Pfam" id="PF13420">
    <property type="entry name" value="Acetyltransf_4"/>
    <property type="match status" value="1"/>
</dbReference>
<evidence type="ECO:0000256" key="1">
    <source>
        <dbReference type="ARBA" id="ARBA00022679"/>
    </source>
</evidence>
<reference evidence="4" key="1">
    <citation type="submission" date="2021-04" db="EMBL/GenBank/DDBJ databases">
        <title>Genome seq and assembly of Bacillus sp.</title>
        <authorList>
            <person name="Chhetri G."/>
        </authorList>
    </citation>
    <scope>NUCLEOTIDE SEQUENCE</scope>
    <source>
        <strain evidence="4">RG28</strain>
    </source>
</reference>
<evidence type="ECO:0000313" key="5">
    <source>
        <dbReference type="Proteomes" id="UP000682134"/>
    </source>
</evidence>
<protein>
    <submittedName>
        <fullName evidence="4">N-acetyltransferase</fullName>
    </submittedName>
</protein>
<proteinExistence type="predicted"/>
<dbReference type="RefSeq" id="WP_209407684.1">
    <property type="nucleotide sequence ID" value="NZ_JAGIYQ010000026.1"/>
</dbReference>
<dbReference type="EMBL" id="JAGIYQ010000026">
    <property type="protein sequence ID" value="MBP0727346.1"/>
    <property type="molecule type" value="Genomic_DNA"/>
</dbReference>
<dbReference type="AlphaFoldDB" id="A0A940NV78"/>
<gene>
    <name evidence="4" type="ORF">J5Y03_19585</name>
</gene>
<keyword evidence="5" id="KW-1185">Reference proteome</keyword>
<sequence>MIRFATADDVKGIVEIYNDAIKHTTATFDIVEKTVEEMLEWYKDFSQDYPLFVSTENSSITGYCSLKQFKEKDAYKHTVELSVYIHPMHRKKGLAKLLMNHAISYAKEQNHQTIISCITSGNEVSEHLHRTLGFEKVGHFKKVGMKFDKWLDISYYQLML</sequence>
<dbReference type="Gene3D" id="3.40.630.30">
    <property type="match status" value="1"/>
</dbReference>
<dbReference type="SUPFAM" id="SSF55729">
    <property type="entry name" value="Acyl-CoA N-acyltransferases (Nat)"/>
    <property type="match status" value="1"/>
</dbReference>
<keyword evidence="2" id="KW-0012">Acyltransferase</keyword>
<feature type="domain" description="N-acetyltransferase" evidence="3">
    <location>
        <begin position="1"/>
        <end position="156"/>
    </location>
</feature>
<dbReference type="PROSITE" id="PS51186">
    <property type="entry name" value="GNAT"/>
    <property type="match status" value="1"/>
</dbReference>
<dbReference type="InterPro" id="IPR016181">
    <property type="entry name" value="Acyl_CoA_acyltransferase"/>
</dbReference>
<dbReference type="CDD" id="cd04301">
    <property type="entry name" value="NAT_SF"/>
    <property type="match status" value="1"/>
</dbReference>
<dbReference type="PANTHER" id="PTHR43072:SF23">
    <property type="entry name" value="UPF0039 PROTEIN C11D3.02C"/>
    <property type="match status" value="1"/>
</dbReference>
<keyword evidence="1" id="KW-0808">Transferase</keyword>
<accession>A0A940NV78</accession>
<evidence type="ECO:0000259" key="3">
    <source>
        <dbReference type="PROSITE" id="PS51186"/>
    </source>
</evidence>
<dbReference type="PANTHER" id="PTHR43072">
    <property type="entry name" value="N-ACETYLTRANSFERASE"/>
    <property type="match status" value="1"/>
</dbReference>
<dbReference type="Proteomes" id="UP000682134">
    <property type="component" value="Unassembled WGS sequence"/>
</dbReference>
<comment type="caution">
    <text evidence="4">The sequence shown here is derived from an EMBL/GenBank/DDBJ whole genome shotgun (WGS) entry which is preliminary data.</text>
</comment>
<evidence type="ECO:0000256" key="2">
    <source>
        <dbReference type="ARBA" id="ARBA00023315"/>
    </source>
</evidence>
<organism evidence="4 5">
    <name type="scientific">Gottfriedia endophytica</name>
    <dbReference type="NCBI Taxonomy" id="2820819"/>
    <lineage>
        <taxon>Bacteria</taxon>
        <taxon>Bacillati</taxon>
        <taxon>Bacillota</taxon>
        <taxon>Bacilli</taxon>
        <taxon>Bacillales</taxon>
        <taxon>Bacillaceae</taxon>
        <taxon>Gottfriedia</taxon>
    </lineage>
</organism>
<name>A0A940NV78_9BACI</name>